<name>A0AA46A6K5_9RHOB</name>
<comment type="caution">
    <text evidence="1">The sequence shown here is derived from an EMBL/GenBank/DDBJ whole genome shotgun (WGS) entry which is preliminary data.</text>
</comment>
<organism evidence="1 2">
    <name type="scientific">Paracoccus saliphilus</name>
    <dbReference type="NCBI Taxonomy" id="405559"/>
    <lineage>
        <taxon>Bacteria</taxon>
        <taxon>Pseudomonadati</taxon>
        <taxon>Pseudomonadota</taxon>
        <taxon>Alphaproteobacteria</taxon>
        <taxon>Rhodobacterales</taxon>
        <taxon>Paracoccaceae</taxon>
        <taxon>Paracoccus</taxon>
    </lineage>
</organism>
<gene>
    <name evidence="1" type="ORF">SAMN05421772_111131</name>
</gene>
<accession>A0AA46A6K5</accession>
<dbReference type="EMBL" id="FTOU01000011">
    <property type="protein sequence ID" value="SIS99407.1"/>
    <property type="molecule type" value="Genomic_DNA"/>
</dbReference>
<dbReference type="AlphaFoldDB" id="A0AA46A6K5"/>
<evidence type="ECO:0000313" key="2">
    <source>
        <dbReference type="Proteomes" id="UP000186216"/>
    </source>
</evidence>
<protein>
    <submittedName>
        <fullName evidence="1">Transposase</fullName>
    </submittedName>
</protein>
<sequence>MPILLIFTRNWFGKKVTGPSQRREMTCNAVERRGVSVALACRTFGVSETRYRYRPLVSDENELIADLLLGLTGARKTWGLGCVFCI</sequence>
<dbReference type="Proteomes" id="UP000186216">
    <property type="component" value="Unassembled WGS sequence"/>
</dbReference>
<proteinExistence type="predicted"/>
<reference evidence="1 2" key="1">
    <citation type="submission" date="2017-01" db="EMBL/GenBank/DDBJ databases">
        <authorList>
            <person name="Varghese N."/>
            <person name="Submissions S."/>
        </authorList>
    </citation>
    <scope>NUCLEOTIDE SEQUENCE [LARGE SCALE GENOMIC DNA]</scope>
    <source>
        <strain evidence="1 2">DSM 18447</strain>
    </source>
</reference>
<evidence type="ECO:0000313" key="1">
    <source>
        <dbReference type="EMBL" id="SIS99407.1"/>
    </source>
</evidence>